<dbReference type="PROSITE" id="PS50885">
    <property type="entry name" value="HAMP"/>
    <property type="match status" value="1"/>
</dbReference>
<organism evidence="5 6">
    <name type="scientific">Algivirga pacifica</name>
    <dbReference type="NCBI Taxonomy" id="1162670"/>
    <lineage>
        <taxon>Bacteria</taxon>
        <taxon>Pseudomonadati</taxon>
        <taxon>Bacteroidota</taxon>
        <taxon>Cytophagia</taxon>
        <taxon>Cytophagales</taxon>
        <taxon>Flammeovirgaceae</taxon>
        <taxon>Algivirga</taxon>
    </lineage>
</organism>
<reference evidence="6" key="1">
    <citation type="journal article" date="2019" name="Int. J. Syst. Evol. Microbiol.">
        <title>The Global Catalogue of Microorganisms (GCM) 10K type strain sequencing project: providing services to taxonomists for standard genome sequencing and annotation.</title>
        <authorList>
            <consortium name="The Broad Institute Genomics Platform"/>
            <consortium name="The Broad Institute Genome Sequencing Center for Infectious Disease"/>
            <person name="Wu L."/>
            <person name="Ma J."/>
        </authorList>
    </citation>
    <scope>NUCLEOTIDE SEQUENCE [LARGE SCALE GENOMIC DNA]</scope>
    <source>
        <strain evidence="6">JCM 18326</strain>
    </source>
</reference>
<dbReference type="Gene3D" id="3.60.40.10">
    <property type="entry name" value="PPM-type phosphatase domain"/>
    <property type="match status" value="1"/>
</dbReference>
<dbReference type="PANTHER" id="PTHR43156">
    <property type="entry name" value="STAGE II SPORULATION PROTEIN E-RELATED"/>
    <property type="match status" value="1"/>
</dbReference>
<evidence type="ECO:0000313" key="6">
    <source>
        <dbReference type="Proteomes" id="UP001500298"/>
    </source>
</evidence>
<name>A0ABP9DCM0_9BACT</name>
<feature type="coiled-coil region" evidence="2">
    <location>
        <begin position="180"/>
        <end position="207"/>
    </location>
</feature>
<feature type="transmembrane region" description="Helical" evidence="3">
    <location>
        <begin position="275"/>
        <end position="296"/>
    </location>
</feature>
<feature type="domain" description="HAMP" evidence="4">
    <location>
        <begin position="304"/>
        <end position="354"/>
    </location>
</feature>
<evidence type="ECO:0000256" key="1">
    <source>
        <dbReference type="ARBA" id="ARBA00022801"/>
    </source>
</evidence>
<evidence type="ECO:0000313" key="5">
    <source>
        <dbReference type="EMBL" id="GAA4840237.1"/>
    </source>
</evidence>
<dbReference type="Pfam" id="PF07228">
    <property type="entry name" value="SpoIIE"/>
    <property type="match status" value="1"/>
</dbReference>
<dbReference type="InterPro" id="IPR003660">
    <property type="entry name" value="HAMP_dom"/>
</dbReference>
<keyword evidence="6" id="KW-1185">Reference proteome</keyword>
<dbReference type="Gene3D" id="6.10.340.10">
    <property type="match status" value="1"/>
</dbReference>
<dbReference type="EMBL" id="BAABJX010000039">
    <property type="protein sequence ID" value="GAA4840237.1"/>
    <property type="molecule type" value="Genomic_DNA"/>
</dbReference>
<keyword evidence="3" id="KW-1133">Transmembrane helix</keyword>
<sequence length="624" mass="72991">MKYLRSIKSKLYFSFFIFLLIAVSLAVLNLWLNEQRNDIEQTILKLHQLQNSIQTIQQVEKDFLTDEVINADFYTEENSNIEKRLDHSVKAVFRDIAALKNDYYTQSNTYESNLSLLENNILQYERRLSVLFKTHKEKGFENYGLIGEMRRYIHTIEEAQTEGSMVTILLIRRHEKDFFLRKEDKYIDRLLQEVKNLELLLKASNLSKTQETSLLTYLHNYKQVFKSVVALNRKIGINRSMGIRAEIIQVRKTIDKQMVQLSTKIQLQTDQERSIVIYSFLLFTAILLSIGIYWIYRVTIAFGKPIKVLSQNIQEAIQHNFEGVYFPVQESDDELGQLSRDFHTMQCRIQESLADVKNHSNNITQQNNLLLDSLRYGNAIQAAMLPKRSSLLRHFKDSFVIYRPQQLVSGDFYWMIKRKQRLFVAVVDCTGHGVPGAFMSMIGMTLLNKIISQRKIFNPAQVLEVLDHEVKEALQQHEKDSFADGMDIALCMLEQREENSTKYELTFAGAKRPVLLRKNNQVVEIKGSNRAIGGHIKRKTPKPFVNHQLTLSKKDRIYLFTDGYADQNNHERKKIGRVALYELIHKTCWMDFNTQKERLELFLEKHQGEEKQRDDITILGVELE</sequence>
<comment type="caution">
    <text evidence="5">The sequence shown here is derived from an EMBL/GenBank/DDBJ whole genome shotgun (WGS) entry which is preliminary data.</text>
</comment>
<protein>
    <recommendedName>
        <fullName evidence="4">HAMP domain-containing protein</fullName>
    </recommendedName>
</protein>
<feature type="transmembrane region" description="Helical" evidence="3">
    <location>
        <begin position="12"/>
        <end position="32"/>
    </location>
</feature>
<keyword evidence="2" id="KW-0175">Coiled coil</keyword>
<dbReference type="InterPro" id="IPR036457">
    <property type="entry name" value="PPM-type-like_dom_sf"/>
</dbReference>
<dbReference type="SMART" id="SM00331">
    <property type="entry name" value="PP2C_SIG"/>
    <property type="match status" value="1"/>
</dbReference>
<evidence type="ECO:0000259" key="4">
    <source>
        <dbReference type="PROSITE" id="PS50885"/>
    </source>
</evidence>
<keyword evidence="3" id="KW-0472">Membrane</keyword>
<evidence type="ECO:0000256" key="3">
    <source>
        <dbReference type="SAM" id="Phobius"/>
    </source>
</evidence>
<dbReference type="RefSeq" id="WP_345372599.1">
    <property type="nucleotide sequence ID" value="NZ_BAABJX010000039.1"/>
</dbReference>
<dbReference type="InterPro" id="IPR001932">
    <property type="entry name" value="PPM-type_phosphatase-like_dom"/>
</dbReference>
<gene>
    <name evidence="5" type="ORF">GCM10023331_26720</name>
</gene>
<dbReference type="Proteomes" id="UP001500298">
    <property type="component" value="Unassembled WGS sequence"/>
</dbReference>
<keyword evidence="1" id="KW-0378">Hydrolase</keyword>
<dbReference type="PANTHER" id="PTHR43156:SF9">
    <property type="entry name" value="HAMP DOMAIN-CONTAINING PROTEIN"/>
    <property type="match status" value="1"/>
</dbReference>
<keyword evidence="3" id="KW-0812">Transmembrane</keyword>
<evidence type="ECO:0000256" key="2">
    <source>
        <dbReference type="SAM" id="Coils"/>
    </source>
</evidence>
<proteinExistence type="predicted"/>
<dbReference type="InterPro" id="IPR052016">
    <property type="entry name" value="Bact_Sigma-Reg"/>
</dbReference>
<accession>A0ABP9DCM0</accession>